<evidence type="ECO:0008006" key="4">
    <source>
        <dbReference type="Google" id="ProtNLM"/>
    </source>
</evidence>
<protein>
    <recommendedName>
        <fullName evidence="4">PRC-barrel domain-containing protein</fullName>
    </recommendedName>
</protein>
<evidence type="ECO:0000313" key="2">
    <source>
        <dbReference type="EMBL" id="ARS91379.1"/>
    </source>
</evidence>
<dbReference type="OrthoDB" id="229248at2157"/>
<feature type="compositionally biased region" description="Acidic residues" evidence="1">
    <location>
        <begin position="140"/>
        <end position="212"/>
    </location>
</feature>
<name>A0A2Z2HVQ6_9EURY</name>
<evidence type="ECO:0000256" key="1">
    <source>
        <dbReference type="SAM" id="MobiDB-lite"/>
    </source>
</evidence>
<proteinExistence type="predicted"/>
<sequence>MSPEFTDDDIGKTVVNADDEEVGIVANVEHGTAHVEPDPGITDTIKAKLGWGGTDESAYPLQEESVARVTDDAVHLERNLGSTETRAGRTGEQETMDPSGDRTETGMDTDDRSTGTEAGMGTEATGSAGAGTTDSRTDVGDDDDDLIGDDDEGLIGDDDDLIGDDDDTTRDDEGLMGDDDDDLIGDDDDEGLMGDDDDDLIGDDDDTVGETR</sequence>
<dbReference type="EMBL" id="CP019893">
    <property type="protein sequence ID" value="ARS91379.1"/>
    <property type="molecule type" value="Genomic_DNA"/>
</dbReference>
<dbReference type="RefSeq" id="WP_086889749.1">
    <property type="nucleotide sequence ID" value="NZ_CP019893.1"/>
</dbReference>
<feature type="region of interest" description="Disordered" evidence="1">
    <location>
        <begin position="70"/>
        <end position="212"/>
    </location>
</feature>
<dbReference type="GeneID" id="32895955"/>
<dbReference type="AlphaFoldDB" id="A0A2Z2HVQ6"/>
<organism evidence="2 3">
    <name type="scientific">Natrarchaeobaculum aegyptiacum</name>
    <dbReference type="NCBI Taxonomy" id="745377"/>
    <lineage>
        <taxon>Archaea</taxon>
        <taxon>Methanobacteriati</taxon>
        <taxon>Methanobacteriota</taxon>
        <taxon>Stenosarchaea group</taxon>
        <taxon>Halobacteria</taxon>
        <taxon>Halobacteriales</taxon>
        <taxon>Natrialbaceae</taxon>
        <taxon>Natrarchaeobaculum</taxon>
    </lineage>
</organism>
<gene>
    <name evidence="2" type="ORF">B1756_17740</name>
</gene>
<accession>A0A2Z2HVQ6</accession>
<dbReference type="KEGG" id="naj:B1756_17740"/>
<feature type="compositionally biased region" description="Basic and acidic residues" evidence="1">
    <location>
        <begin position="99"/>
        <end position="114"/>
    </location>
</feature>
<feature type="compositionally biased region" description="Low complexity" evidence="1">
    <location>
        <begin position="115"/>
        <end position="134"/>
    </location>
</feature>
<keyword evidence="3" id="KW-1185">Reference proteome</keyword>
<dbReference type="Proteomes" id="UP000250088">
    <property type="component" value="Chromosome"/>
</dbReference>
<reference evidence="3" key="1">
    <citation type="submission" date="2017-02" db="EMBL/GenBank/DDBJ databases">
        <title>Natronthermophilus aegyptiacus gen. nov.,sp. nov., an aerobic, extremely halophilic alkalithermophilic archaeon isolated from the athalassohaline Wadi An Natrun, Egypt.</title>
        <authorList>
            <person name="Zhao B."/>
        </authorList>
    </citation>
    <scope>NUCLEOTIDE SEQUENCE [LARGE SCALE GENOMIC DNA]</scope>
    <source>
        <strain evidence="3">JW/NM-HA 15</strain>
    </source>
</reference>
<evidence type="ECO:0000313" key="3">
    <source>
        <dbReference type="Proteomes" id="UP000250088"/>
    </source>
</evidence>